<reference evidence="2 3" key="1">
    <citation type="submission" date="2016-06" db="EMBL/GenBank/DDBJ databases">
        <authorList>
            <person name="Olsen C.W."/>
            <person name="Carey S."/>
            <person name="Hinshaw L."/>
            <person name="Karasin A.I."/>
        </authorList>
    </citation>
    <scope>NUCLEOTIDE SEQUENCE [LARGE SCALE GENOMIC DNA]</scope>
    <source>
        <strain evidence="2 3">LZ-22</strain>
    </source>
</reference>
<evidence type="ECO:0008006" key="4">
    <source>
        <dbReference type="Google" id="ProtNLM"/>
    </source>
</evidence>
<dbReference type="RefSeq" id="WP_092606981.1">
    <property type="nucleotide sequence ID" value="NZ_FMYF01000002.1"/>
</dbReference>
<gene>
    <name evidence="2" type="ORF">GA0111570_102444</name>
</gene>
<accession>A0A1G6GFP3</accession>
<dbReference type="EMBL" id="FMYF01000002">
    <property type="protein sequence ID" value="SDB80653.1"/>
    <property type="molecule type" value="Genomic_DNA"/>
</dbReference>
<name>A0A1G6GFP3_9ACTN</name>
<sequence length="154" mass="16928">MEPERHETNAEKMDRNWGELLQELRVTQTGVQILSGFLLTLPFQNRFTTLDQGQRTLYLVTAVLSVAAAGLLVAPVSAHRLLFRRGQKAALVDEGSTLAKAGLTALALTVIAVLGLVFSMVLDMTAAIVASACAFVFFLVFWVLVPLAMRRRKR</sequence>
<dbReference type="Proteomes" id="UP000199086">
    <property type="component" value="Unassembled WGS sequence"/>
</dbReference>
<feature type="transmembrane region" description="Helical" evidence="1">
    <location>
        <begin position="128"/>
        <end position="149"/>
    </location>
</feature>
<feature type="transmembrane region" description="Helical" evidence="1">
    <location>
        <begin position="57"/>
        <end position="78"/>
    </location>
</feature>
<organism evidence="2 3">
    <name type="scientific">Raineyella antarctica</name>
    <dbReference type="NCBI Taxonomy" id="1577474"/>
    <lineage>
        <taxon>Bacteria</taxon>
        <taxon>Bacillati</taxon>
        <taxon>Actinomycetota</taxon>
        <taxon>Actinomycetes</taxon>
        <taxon>Propionibacteriales</taxon>
        <taxon>Propionibacteriaceae</taxon>
        <taxon>Raineyella</taxon>
    </lineage>
</organism>
<feature type="transmembrane region" description="Helical" evidence="1">
    <location>
        <begin position="98"/>
        <end position="122"/>
    </location>
</feature>
<evidence type="ECO:0000313" key="3">
    <source>
        <dbReference type="Proteomes" id="UP000199086"/>
    </source>
</evidence>
<dbReference type="Pfam" id="PF19853">
    <property type="entry name" value="DUF6328"/>
    <property type="match status" value="1"/>
</dbReference>
<proteinExistence type="predicted"/>
<keyword evidence="1" id="KW-1133">Transmembrane helix</keyword>
<dbReference type="InterPro" id="IPR046291">
    <property type="entry name" value="DUF6328"/>
</dbReference>
<dbReference type="AlphaFoldDB" id="A0A1G6GFP3"/>
<protein>
    <recommendedName>
        <fullName evidence="4">Sodium:proton antiporter</fullName>
    </recommendedName>
</protein>
<dbReference type="OrthoDB" id="3625784at2"/>
<evidence type="ECO:0000313" key="2">
    <source>
        <dbReference type="EMBL" id="SDB80653.1"/>
    </source>
</evidence>
<keyword evidence="1" id="KW-0812">Transmembrane</keyword>
<keyword evidence="1" id="KW-0472">Membrane</keyword>
<keyword evidence="3" id="KW-1185">Reference proteome</keyword>
<dbReference type="STRING" id="1577474.GA0111570_102444"/>
<evidence type="ECO:0000256" key="1">
    <source>
        <dbReference type="SAM" id="Phobius"/>
    </source>
</evidence>